<name>A0A146M9Z7_LYGHE</name>
<organism evidence="1">
    <name type="scientific">Lygus hesperus</name>
    <name type="common">Western plant bug</name>
    <dbReference type="NCBI Taxonomy" id="30085"/>
    <lineage>
        <taxon>Eukaryota</taxon>
        <taxon>Metazoa</taxon>
        <taxon>Ecdysozoa</taxon>
        <taxon>Arthropoda</taxon>
        <taxon>Hexapoda</taxon>
        <taxon>Insecta</taxon>
        <taxon>Pterygota</taxon>
        <taxon>Neoptera</taxon>
        <taxon>Paraneoptera</taxon>
        <taxon>Hemiptera</taxon>
        <taxon>Heteroptera</taxon>
        <taxon>Panheteroptera</taxon>
        <taxon>Cimicomorpha</taxon>
        <taxon>Miridae</taxon>
        <taxon>Mirini</taxon>
        <taxon>Lygus</taxon>
    </lineage>
</organism>
<gene>
    <name evidence="1" type="ORF">g.31126</name>
</gene>
<reference evidence="1" key="1">
    <citation type="journal article" date="2016" name="Gigascience">
        <title>De novo construction of an expanded transcriptome assembly for the western tarnished plant bug, Lygus hesperus.</title>
        <authorList>
            <person name="Tassone E.E."/>
            <person name="Geib S.M."/>
            <person name="Hall B."/>
            <person name="Fabrick J.A."/>
            <person name="Brent C.S."/>
            <person name="Hull J.J."/>
        </authorList>
    </citation>
    <scope>NUCLEOTIDE SEQUENCE</scope>
</reference>
<evidence type="ECO:0000313" key="1">
    <source>
        <dbReference type="EMBL" id="JAQ15617.1"/>
    </source>
</evidence>
<accession>A0A146M9Z7</accession>
<proteinExistence type="predicted"/>
<protein>
    <submittedName>
        <fullName evidence="1">Uncharacterized protein</fullName>
    </submittedName>
</protein>
<sequence length="120" mass="13922">MFAQTPPGPVLAEDVVEYASRLAPRFELYSETDLQRSSLQTAEKIAQLFKFGSVSAPEEERVEDRVAESESTITQMKETLWNVLYTRCCIVREFASLQQYIVWCTWVTWWVAFHTLIPQP</sequence>
<dbReference type="AlphaFoldDB" id="A0A146M9Z7"/>
<dbReference type="EMBL" id="GDHC01003012">
    <property type="protein sequence ID" value="JAQ15617.1"/>
    <property type="molecule type" value="Transcribed_RNA"/>
</dbReference>